<dbReference type="EMBL" id="KJ829260">
    <property type="protein sequence ID" value="AII28311.1"/>
    <property type="molecule type" value="Genomic_DNA"/>
</dbReference>
<dbReference type="InterPro" id="IPR041855">
    <property type="entry name" value="Lysin_B_C_ter"/>
</dbReference>
<proteinExistence type="predicted"/>
<gene>
    <name evidence="1" type="primary">72</name>
    <name evidence="1" type="ORF">PBI_YUNGJAMAL_72</name>
</gene>
<dbReference type="Gene3D" id="3.40.50.1820">
    <property type="entry name" value="alpha/beta hydrolase"/>
    <property type="match status" value="1"/>
</dbReference>
<accession>A0A076G871</accession>
<reference evidence="1" key="1">
    <citation type="submission" date="2014-05" db="EMBL/GenBank/DDBJ databases">
        <authorList>
            <person name="Pacey E."/>
            <person name="Bowman C.A."/>
            <person name="Russell D.A."/>
            <person name="Pope W.H."/>
            <person name="Jacobs-Sera D."/>
            <person name="Hendrix R.W."/>
            <person name="Hatfull G.F."/>
        </authorList>
    </citation>
    <scope>NUCLEOTIDE SEQUENCE [LARGE SCALE GENOMIC DNA]</scope>
</reference>
<evidence type="ECO:0000313" key="2">
    <source>
        <dbReference type="Proteomes" id="UP000028668"/>
    </source>
</evidence>
<dbReference type="Proteomes" id="UP000028668">
    <property type="component" value="Segment"/>
</dbReference>
<organism evidence="1 2">
    <name type="scientific">Mycobacterium phage YungJamal</name>
    <dbReference type="NCBI Taxonomy" id="1505226"/>
    <lineage>
        <taxon>Viruses</taxon>
        <taxon>Duplodnaviria</taxon>
        <taxon>Heunggongvirae</taxon>
        <taxon>Uroviricota</taxon>
        <taxon>Caudoviricetes</taxon>
        <taxon>Corndogvirus</taxon>
        <taxon>Mycobacterium phage Corndog</taxon>
    </lineage>
</organism>
<dbReference type="Gene3D" id="1.10.10.1120">
    <property type="entry name" value="Lysin B, C-terminal linker domain"/>
    <property type="match status" value="1"/>
</dbReference>
<dbReference type="SUPFAM" id="SSF53474">
    <property type="entry name" value="alpha/beta-Hydrolases"/>
    <property type="match status" value="1"/>
</dbReference>
<evidence type="ECO:0000313" key="1">
    <source>
        <dbReference type="EMBL" id="AII28311.1"/>
    </source>
</evidence>
<sequence>MRIGGEYVGLGLGDASEEIGRIRDFMRRKFRSYAGNLPDTRNALGLPLFDEPMTVAVTEMQGRYLQSGELRDGLFIFGIINAETKYVMGYLERPAGPDTRPLFITVCGTGVPWWVGPDADTARACEDKLFWQPIGYPAKNFPMGKSIAAGIDQCHVQFNRADPGFMHRQRIERNGVVLGGYSQGAVVVSELWENNIKPANGSLHWAKDYVVKAVTWGNPNREVGAVWPDYGGSPMASLTSQGVSSTGMRDTPSWWRNYAHAGDLYAAAEPGDSQQDKNAIWQIIRDLNFFTGTDSLLAQAIELSQMPIPRTIAAFKALIDAGMFFAKGTGPHVDYGIGPAIEYLRS</sequence>
<name>A0A076G871_BPMCO</name>
<protein>
    <submittedName>
        <fullName evidence="1">Lysin B</fullName>
    </submittedName>
</protein>
<dbReference type="InterPro" id="IPR029058">
    <property type="entry name" value="AB_hydrolase_fold"/>
</dbReference>